<dbReference type="Gene3D" id="1.25.40.590">
    <property type="entry name" value="Type IV / VI secretion system, DotU"/>
    <property type="match status" value="1"/>
</dbReference>
<dbReference type="InterPro" id="IPR017732">
    <property type="entry name" value="T4/T6SS_DotU"/>
</dbReference>
<evidence type="ECO:0000259" key="1">
    <source>
        <dbReference type="Pfam" id="PF09850"/>
    </source>
</evidence>
<proteinExistence type="predicted"/>
<dbReference type="InterPro" id="IPR038522">
    <property type="entry name" value="T4/T6SS_DotU_sf"/>
</dbReference>
<name>A0A0E1VRV7_BURPE</name>
<accession>A0A0E1VRV7</accession>
<dbReference type="Proteomes" id="UP000001812">
    <property type="component" value="Chromosome II"/>
</dbReference>
<evidence type="ECO:0000313" key="2">
    <source>
        <dbReference type="EMBL" id="EET03645.1"/>
    </source>
</evidence>
<organism evidence="2 3">
    <name type="scientific">Burkholderia pseudomallei 1710a</name>
    <dbReference type="NCBI Taxonomy" id="320371"/>
    <lineage>
        <taxon>Bacteria</taxon>
        <taxon>Pseudomonadati</taxon>
        <taxon>Pseudomonadota</taxon>
        <taxon>Betaproteobacteria</taxon>
        <taxon>Burkholderiales</taxon>
        <taxon>Burkholderiaceae</taxon>
        <taxon>Burkholderia</taxon>
        <taxon>pseudomallei group</taxon>
    </lineage>
</organism>
<dbReference type="HOGENOM" id="CLU_096356_0_0_4"/>
<protein>
    <recommendedName>
        <fullName evidence="1">Type IV / VI secretion system DotU domain-containing protein</fullName>
    </recommendedName>
</protein>
<dbReference type="RefSeq" id="WP_004529638.1">
    <property type="nucleotide sequence ID" value="NZ_CM000833.1"/>
</dbReference>
<reference evidence="2 3" key="2">
    <citation type="submission" date="2009-05" db="EMBL/GenBank/DDBJ databases">
        <authorList>
            <person name="Harkins D.M."/>
            <person name="DeShazer D."/>
            <person name="Woods D.E."/>
            <person name="Brinkac L.M."/>
            <person name="Brown K.A."/>
            <person name="Hung G.C."/>
            <person name="Tuanyok A."/>
            <person name="Zhang B."/>
            <person name="Nierman W.C."/>
        </authorList>
    </citation>
    <scope>NUCLEOTIDE SEQUENCE [LARGE SCALE GENOMIC DNA]</scope>
    <source>
        <strain evidence="2 3">1710a</strain>
    </source>
</reference>
<sequence>MSIEMPAQPLRMLLQDTMLHVALLTQGARISRVHDWRARCIALVRQFEQALQDGGYRGGIANELGLAQCVFLDEITMRNLSTEQKEEWLRELLQFRFHSIRDGLSKVRARIDRLCRGHSANAALLEMYSLFHEFDLLGDKQGHALADARVSEARPTPGKKAVETAEVWKDGGAANEAAHGRSWRIVSGLLAFAALMTMWLVIDTRLSHEVEQMEVTSGDEAAIHPASGD</sequence>
<feature type="domain" description="Type IV / VI secretion system DotU" evidence="1">
    <location>
        <begin position="9"/>
        <end position="204"/>
    </location>
</feature>
<dbReference type="AlphaFoldDB" id="A0A0E1VRV7"/>
<reference evidence="3" key="1">
    <citation type="submission" date="2007-08" db="EMBL/GenBank/DDBJ databases">
        <title>Annotation of Burkholderia pseudomallei 1710a.</title>
        <authorList>
            <person name="Harkins D.M."/>
            <person name="DeShazer D."/>
            <person name="Woods D.E."/>
            <person name="Brinkac L.M."/>
            <person name="Brown K.A."/>
            <person name="Hung G.C."/>
            <person name="Tuanyok A."/>
            <person name="Zhang B."/>
            <person name="Nierman W.C."/>
        </authorList>
    </citation>
    <scope>NUCLEOTIDE SEQUENCE [LARGE SCALE GENOMIC DNA]</scope>
    <source>
        <strain evidence="3">1710a</strain>
    </source>
</reference>
<evidence type="ECO:0000313" key="3">
    <source>
        <dbReference type="Proteomes" id="UP000001812"/>
    </source>
</evidence>
<gene>
    <name evidence="2" type="ORF">BURPS1710A_A2619</name>
</gene>
<dbReference type="EMBL" id="CM000833">
    <property type="protein sequence ID" value="EET03645.1"/>
    <property type="molecule type" value="Genomic_DNA"/>
</dbReference>
<dbReference type="Pfam" id="PF09850">
    <property type="entry name" value="DotU"/>
    <property type="match status" value="1"/>
</dbReference>